<dbReference type="GO" id="GO:0043005">
    <property type="term" value="C:neuron projection"/>
    <property type="evidence" value="ECO:0007669"/>
    <property type="project" value="TreeGrafter"/>
</dbReference>
<keyword evidence="11" id="KW-0677">Repeat</keyword>
<evidence type="ECO:0000256" key="3">
    <source>
        <dbReference type="ARBA" id="ARBA00004316"/>
    </source>
</evidence>
<evidence type="ECO:0000256" key="18">
    <source>
        <dbReference type="ARBA" id="ARBA00023273"/>
    </source>
</evidence>
<dbReference type="InterPro" id="IPR008969">
    <property type="entry name" value="CarboxyPept-like_regulatory"/>
</dbReference>
<dbReference type="Pfam" id="PF25024">
    <property type="entry name" value="EGF_TEN"/>
    <property type="match status" value="1"/>
</dbReference>
<evidence type="ECO:0000256" key="12">
    <source>
        <dbReference type="ARBA" id="ARBA00022782"/>
    </source>
</evidence>
<keyword evidence="15 24" id="KW-1015">Disulfide bond</keyword>
<dbReference type="FunFam" id="2.10.25.10:FF:000013">
    <property type="entry name" value="Teneurin transmembrane protein 4"/>
    <property type="match status" value="1"/>
</dbReference>
<dbReference type="GO" id="GO:0050839">
    <property type="term" value="F:cell adhesion molecule binding"/>
    <property type="evidence" value="ECO:0007669"/>
    <property type="project" value="TreeGrafter"/>
</dbReference>
<dbReference type="Pfam" id="PF25023">
    <property type="entry name" value="TEN_YD-shell"/>
    <property type="match status" value="1"/>
</dbReference>
<keyword evidence="12" id="KW-0221">Differentiation</keyword>
<evidence type="ECO:0000259" key="27">
    <source>
        <dbReference type="PROSITE" id="PS50026"/>
    </source>
</evidence>
<dbReference type="InterPro" id="IPR028916">
    <property type="entry name" value="Tox-GHH_dom"/>
</dbReference>
<dbReference type="InterPro" id="IPR057627">
    <property type="entry name" value="FN-plug_TEN1-4"/>
</dbReference>
<dbReference type="GO" id="GO:0005737">
    <property type="term" value="C:cytoplasm"/>
    <property type="evidence" value="ECO:0007669"/>
    <property type="project" value="UniProtKB-SubCell"/>
</dbReference>
<dbReference type="Ensembl" id="ENSCCRT00015044430.1">
    <property type="protein sequence ID" value="ENSCCRP00015042980.1"/>
    <property type="gene ID" value="ENSCCRG00015012474.1"/>
</dbReference>
<evidence type="ECO:0000256" key="20">
    <source>
        <dbReference type="ARBA" id="ARBA00068162"/>
    </source>
</evidence>
<dbReference type="FunFam" id="2.120.10.30:FF:000006">
    <property type="entry name" value="Teneurin transmembrane protein 4"/>
    <property type="match status" value="1"/>
</dbReference>
<dbReference type="Gene3D" id="2.60.120.260">
    <property type="entry name" value="Galactose-binding domain-like"/>
    <property type="match status" value="1"/>
</dbReference>
<feature type="compositionally biased region" description="Polar residues" evidence="25">
    <location>
        <begin position="155"/>
        <end position="194"/>
    </location>
</feature>
<evidence type="ECO:0000256" key="9">
    <source>
        <dbReference type="ARBA" id="ARBA00022536"/>
    </source>
</evidence>
<dbReference type="FunFam" id="2.180.10.10:FF:000001">
    <property type="entry name" value="Teneurin transmembrane protein 4"/>
    <property type="match status" value="1"/>
</dbReference>
<feature type="disulfide bond" evidence="24">
    <location>
        <begin position="713"/>
        <end position="722"/>
    </location>
</feature>
<gene>
    <name evidence="29" type="primary">LOC109064829</name>
</gene>
<dbReference type="InterPro" id="IPR011041">
    <property type="entry name" value="Quinoprot_gluc/sorb_DH_b-prop"/>
</dbReference>
<proteinExistence type="inferred from homology"/>
<feature type="disulfide bond" evidence="24">
    <location>
        <begin position="692"/>
        <end position="702"/>
    </location>
</feature>
<dbReference type="GO" id="GO:0005634">
    <property type="term" value="C:nucleus"/>
    <property type="evidence" value="ECO:0007669"/>
    <property type="project" value="UniProtKB-SubCell"/>
</dbReference>
<dbReference type="Proteomes" id="UP000694700">
    <property type="component" value="Unplaced"/>
</dbReference>
<evidence type="ECO:0000259" key="28">
    <source>
        <dbReference type="PROSITE" id="PS51361"/>
    </source>
</evidence>
<keyword evidence="8" id="KW-0963">Cytoplasm</keyword>
<keyword evidence="10 26" id="KW-0812">Transmembrane</keyword>
<dbReference type="InterPro" id="IPR011042">
    <property type="entry name" value="6-blade_b-propeller_TolB-like"/>
</dbReference>
<dbReference type="InterPro" id="IPR056823">
    <property type="entry name" value="TEN-like_YD-shell"/>
</dbReference>
<dbReference type="GO" id="GO:0007165">
    <property type="term" value="P:signal transduction"/>
    <property type="evidence" value="ECO:0007669"/>
    <property type="project" value="InterPro"/>
</dbReference>
<dbReference type="SUPFAM" id="SSF101898">
    <property type="entry name" value="NHL repeat"/>
    <property type="match status" value="1"/>
</dbReference>
<dbReference type="Pfam" id="PF25020">
    <property type="entry name" value="TTR_TEN1-4"/>
    <property type="match status" value="1"/>
</dbReference>
<dbReference type="InterPro" id="IPR056822">
    <property type="entry name" value="TEN_NHL"/>
</dbReference>
<evidence type="ECO:0000256" key="2">
    <source>
        <dbReference type="ARBA" id="ARBA00004162"/>
    </source>
</evidence>
<dbReference type="GO" id="GO:0046982">
    <property type="term" value="F:protein heterodimerization activity"/>
    <property type="evidence" value="ECO:0007669"/>
    <property type="project" value="TreeGrafter"/>
</dbReference>
<dbReference type="InterPro" id="IPR051216">
    <property type="entry name" value="Teneurin"/>
</dbReference>
<dbReference type="PROSITE" id="PS01186">
    <property type="entry name" value="EGF_2"/>
    <property type="match status" value="3"/>
</dbReference>
<dbReference type="GO" id="GO:0007157">
    <property type="term" value="P:heterophilic cell-cell adhesion via plasma membrane cell adhesion molecules"/>
    <property type="evidence" value="ECO:0007669"/>
    <property type="project" value="TreeGrafter"/>
</dbReference>
<dbReference type="FunFam" id="2.10.25.10:FF:000026">
    <property type="entry name" value="Teneurin transmembrane protein 2"/>
    <property type="match status" value="1"/>
</dbReference>
<dbReference type="Pfam" id="PF06484">
    <property type="entry name" value="Ten_N"/>
    <property type="match status" value="2"/>
</dbReference>
<feature type="compositionally biased region" description="Basic and acidic residues" evidence="25">
    <location>
        <begin position="1"/>
        <end position="22"/>
    </location>
</feature>
<evidence type="ECO:0000256" key="1">
    <source>
        <dbReference type="ARBA" id="ARBA00004123"/>
    </source>
</evidence>
<dbReference type="Gene3D" id="2.120.10.30">
    <property type="entry name" value="TolB, C-terminal domain"/>
    <property type="match status" value="2"/>
</dbReference>
<keyword evidence="6" id="KW-0217">Developmental protein</keyword>
<dbReference type="PROSITE" id="PS50026">
    <property type="entry name" value="EGF_3"/>
    <property type="match status" value="2"/>
</dbReference>
<evidence type="ECO:0000313" key="30">
    <source>
        <dbReference type="Proteomes" id="UP000694700"/>
    </source>
</evidence>
<organism evidence="29 30">
    <name type="scientific">Cyprinus carpio</name>
    <name type="common">Common carp</name>
    <dbReference type="NCBI Taxonomy" id="7962"/>
    <lineage>
        <taxon>Eukaryota</taxon>
        <taxon>Metazoa</taxon>
        <taxon>Chordata</taxon>
        <taxon>Craniata</taxon>
        <taxon>Vertebrata</taxon>
        <taxon>Euteleostomi</taxon>
        <taxon>Actinopterygii</taxon>
        <taxon>Neopterygii</taxon>
        <taxon>Teleostei</taxon>
        <taxon>Ostariophysi</taxon>
        <taxon>Cypriniformes</taxon>
        <taxon>Cyprinidae</taxon>
        <taxon>Cyprininae</taxon>
        <taxon>Cyprinus</taxon>
    </lineage>
</organism>
<comment type="subunit">
    <text evidence="19">Homodimer; disulfide-linked. May also form heterodimer with either TENM1 or TENM2 or TENM3.</text>
</comment>
<evidence type="ECO:0000256" key="4">
    <source>
        <dbReference type="ARBA" id="ARBA00004496"/>
    </source>
</evidence>
<feature type="domain" description="EGF-like" evidence="27">
    <location>
        <begin position="527"/>
        <end position="559"/>
    </location>
</feature>
<reference evidence="29" key="1">
    <citation type="submission" date="2025-08" db="UniProtKB">
        <authorList>
            <consortium name="Ensembl"/>
        </authorList>
    </citation>
    <scope>IDENTIFICATION</scope>
</reference>
<feature type="disulfide bond" evidence="24">
    <location>
        <begin position="549"/>
        <end position="558"/>
    </location>
</feature>
<dbReference type="SMART" id="SM00181">
    <property type="entry name" value="EGF"/>
    <property type="match status" value="8"/>
</dbReference>
<evidence type="ECO:0000256" key="17">
    <source>
        <dbReference type="ARBA" id="ARBA00023242"/>
    </source>
</evidence>
<evidence type="ECO:0000256" key="15">
    <source>
        <dbReference type="ARBA" id="ARBA00023157"/>
    </source>
</evidence>
<dbReference type="Pfam" id="PF15636">
    <property type="entry name" value="Tox-GHH"/>
    <property type="match status" value="1"/>
</dbReference>
<dbReference type="Gene3D" id="2.10.25.10">
    <property type="entry name" value="Laminin"/>
    <property type="match status" value="5"/>
</dbReference>
<evidence type="ECO:0000256" key="16">
    <source>
        <dbReference type="ARBA" id="ARBA00023180"/>
    </source>
</evidence>
<evidence type="ECO:0000256" key="13">
    <source>
        <dbReference type="ARBA" id="ARBA00022989"/>
    </source>
</evidence>
<dbReference type="Pfam" id="PF23093">
    <property type="entry name" value="GBD_Tenm3"/>
    <property type="match status" value="1"/>
</dbReference>
<evidence type="ECO:0000256" key="23">
    <source>
        <dbReference type="ARBA" id="ARBA00083959"/>
    </source>
</evidence>
<feature type="compositionally biased region" description="Low complexity" evidence="25">
    <location>
        <begin position="141"/>
        <end position="154"/>
    </location>
</feature>
<evidence type="ECO:0000256" key="25">
    <source>
        <dbReference type="SAM" id="MobiDB-lite"/>
    </source>
</evidence>
<dbReference type="PANTHER" id="PTHR11219">
    <property type="entry name" value="TENEURIN AND N-ACETYLGLUCOSAMINE-1-PHOSPHODIESTER ALPHA-N-ACETYLGLUCOSAMINIDASE"/>
    <property type="match status" value="1"/>
</dbReference>
<keyword evidence="9 24" id="KW-0245">EGF-like domain</keyword>
<feature type="region of interest" description="Disordered" evidence="25">
    <location>
        <begin position="1"/>
        <end position="43"/>
    </location>
</feature>
<dbReference type="FunFam" id="2.10.25.10:FF:000132">
    <property type="entry name" value="Teneurin transmembrane protein 4"/>
    <property type="match status" value="1"/>
</dbReference>
<keyword evidence="7" id="KW-1003">Cell membrane</keyword>
<dbReference type="GO" id="GO:0042803">
    <property type="term" value="F:protein homodimerization activity"/>
    <property type="evidence" value="ECO:0007669"/>
    <property type="project" value="TreeGrafter"/>
</dbReference>
<name>A0A8C1UWL0_CYPCA</name>
<dbReference type="InterPro" id="IPR022385">
    <property type="entry name" value="Rhs_assc_core"/>
</dbReference>
<comment type="caution">
    <text evidence="24">Lacks conserved residue(s) required for the propagation of feature annotation.</text>
</comment>
<dbReference type="InterPro" id="IPR006530">
    <property type="entry name" value="YD"/>
</dbReference>
<evidence type="ECO:0000256" key="11">
    <source>
        <dbReference type="ARBA" id="ARBA00022737"/>
    </source>
</evidence>
<evidence type="ECO:0000256" key="21">
    <source>
        <dbReference type="ARBA" id="ARBA00077039"/>
    </source>
</evidence>
<evidence type="ECO:0000256" key="6">
    <source>
        <dbReference type="ARBA" id="ARBA00022473"/>
    </source>
</evidence>
<dbReference type="SUPFAM" id="SSF50952">
    <property type="entry name" value="Soluble quinoprotein glucose dehydrogenase"/>
    <property type="match status" value="1"/>
</dbReference>
<keyword evidence="18" id="KW-0966">Cell projection</keyword>
<dbReference type="FunFam" id="2.10.25.10:FF:000021">
    <property type="entry name" value="Teneurin transmembrane protein 2"/>
    <property type="match status" value="1"/>
</dbReference>
<feature type="domain" description="Teneurin N-terminal" evidence="28">
    <location>
        <begin position="129"/>
        <end position="265"/>
    </location>
</feature>
<feature type="transmembrane region" description="Helical" evidence="26">
    <location>
        <begin position="265"/>
        <end position="290"/>
    </location>
</feature>
<dbReference type="SUPFAM" id="SSF49464">
    <property type="entry name" value="Carboxypeptidase regulatory domain-like"/>
    <property type="match status" value="1"/>
</dbReference>
<evidence type="ECO:0000256" key="22">
    <source>
        <dbReference type="ARBA" id="ARBA00081434"/>
    </source>
</evidence>
<keyword evidence="16" id="KW-0325">Glycoprotein</keyword>
<dbReference type="PROSITE" id="PS00022">
    <property type="entry name" value="EGF_1"/>
    <property type="match status" value="4"/>
</dbReference>
<dbReference type="InterPro" id="IPR057629">
    <property type="entry name" value="Teneurin1-4_GBD"/>
</dbReference>
<dbReference type="InterPro" id="IPR056820">
    <property type="entry name" value="TEN_TTR-like"/>
</dbReference>
<sequence length="2646" mass="294665">MEVKERRPYRSLTSRRDTERRYTSSSADSEDGKLNPKSYSSSETLKAFDQDSRLAYGSRVKDVVHHEADEFSRQGEQDKISHVGSCFKNNIRNTLETNVCTAHANEHCSNFIYLVADKAVSLVSEGTFQNHSRLRTPPLPLSHSHSPSQHHASSIGSLSHSNYTQRSNPSPAPTDSSAPNEGPTSAQDSGSAQDNWLLNSNVPLETRHFLFKPGGTSPLYCTTSPGYPLTSSTVYSPPPRPLPRNTFSRPAFSLKKPYNHCNWKCAALSAILISISLVFLLAYFIAMHLFGLNWHLQPMQRQIYQLTEDNTSGLHLPTDLDGFFPEDSFIDMGEIDVGRKVAQLIPPGIFWRSQVFIDHPMYLKFNVSLSKDALVGIYGRRGLPPSHTQFDFVELLDGRRLLSQGLPGLEGPPFPAQQRSLMPLTSHDTGFIQYMDSGIWHLAVYNDGKETEQVSFLTTAIDSIDDCPSNCFGNGDCVAGNCHCFPGFRGPDCSRASCPVLCSGNGQYLKGRCMCHSGWKGSECDVPTNQCIDITCSGHGTCIVGTCICNPGYKGENCEEVDCLDPTCSGRGVCVRGECHCFVGWGGPGCESPRASCMEQCSGHGTFLADTNTCNCDPNWTGHDCSTELCAADCGGHGICVAGSCRCDEGWMGAGCEQRACHPRCSEHGTCKDGKCECSPGWNGEHCTIEGCPGLCNGNGRCTLGNNGWYCVCQLGWRGAGCDTSMETACSDGKDNDGDGLMDCMDPDCCLQTSCHTTSLCVGSPDPLDIIQETQISSTLSTLQSFYQRVRFLVGRDSTHVIPGTNPFDGIHACVIRGQVVTSDGTPLVGVNISFINRPAYGYTITRQDGSFDLVSNGGVAVALRFERAPFITQEHTLWLPWGRFFVMDTIVMRHEVNDIPSCDLSSFTRPMPIVLPAPLTAFAGTCVERGNIVPEIQTLQEEVRIPGTDVRLSYLSSRTSGYKSLLRITLTHSTIPFSLMKVHLMVAVEGRLFRKWFSAAPNLSYDFVWDKADVYSQKVYGLSEAFVSVGFEYESCPDLILWEKRTAVLQGYETTASNLGGWSVDKHHALNIQSGILHKGNGENIFISQQPPVIGSIMGNGRRRSISCPSCNGLADGNKLLAPVALACGSDGSLYVGDFNYLRRIFTTGNVTSVLELSNSPAHKYYLATSPVSEALYLSDTSSRKVFKVKSLNTVKDVAKNLELVAGTGDQCLPYDETRCGDGGKAVEATLTNPRGITVDKYGVIFFVDGTMIRRIDQNGIISTLLGFNDLTSARPLSCDSVMDISQVRLEWPTDLAVSPMDNSLYVLDNNVVLQISENHQVRIVAGRPMHCQVPGLDHFLVSKIAIHATLESANALAISHNGLLYISESDEKKINRVRQVSTNGEISLLAGAPSGCDCKNDANCDCYSGDDGYAKDAKLNAPSSLAVSPDGELFIADLGNIRIRYVRRNKAFLNPLNMYEVSSPIDDELYLFDVNGSHIYTQSLTTGDHLYNFTYSGEGDLSSIVDKNKNKVTIRRDTTGLPLWLMGPDGQTFWFTIGTNNALKNVAAQGQELAMMTYHGSSSLLATKSNEDGWTTFYEYDNYGRLTNVTYPTGRVSSYRTDSDSTVRVQTEGSNKEDITITTNLSASGTFYTLMQDQVKNSYYIGLDGSLRLVLANGMEVSLHTEPHLLSGTVNPTISKRNVTLPIDNGLNLVEWRQRKEQARGQVTVYGRRLRVHNRNLLSMDFDRVTRTEKVYDDHRKFTLRIHYDQAGRPTLWAPSSRLNGVNVTYSPGGHIAGIQRGTMSVRMEYDQNGRITSKIFADGKSWSYTYLEKSMVLLLYSQRQYIFEFDKNDRLSSVTMPNVARQTLETTRSIGYYRNTYKPPEGNATVLQDYSEDGLLLQTIHQGTGRRVIYKYGKLSRLLEILYDTTRIAFSYDESAGMLKTVGLQSEGFACTIRYRQIGPLIDRQIFRFSEEGMVNARFDYNYDNSFRVTSMQAVINETPLPIDLYRYDDVSGKTEQFGKFGVIYYDINQIITTAVMTHTKHFDAYGRVKEVQYEIFRSLMFWMMVQYDNMGRVVAKELKVGPYANTTRYAYEYDADGQLQVVSINDKPLWRYSYDLNGNLHLLSPGNSARLTPLRYDIRDRITRLGDVQYRLDEDGFLRQRGNDFFEYNSAGLLVKAYNKVNGWTIKYRYDGLGRRVSSRSSQGHHLQFFYADLSSPTRVTHMYNHSSSEITSLYYDLQGHLFAMELSSGDEFYVACDNIGTPWAVFSGAGLMIKQILHTAFGEVYLDSNPSFQLVIGYQGGLYEPLTKLVHMGRRDYDVLAGRWTTPDHDVWKRLNSNNIVPFNLYMFKNNNPLSNNQETKCYMTDVNSWLVTFGFQLYNVIPGYHKPAMDTMEPSYEVLFVFLQSILGVQCEVQRQLKSFVRLERFDQIYGSSDSGCPQTPLRTLFATGASLFGKGVKVAIREGRVAADIISLANEDGRRIAAVLDKATYLQDLHFTIAGSDTHYFVKSGPVEGDLSLLGMTVGQRTLETGVNVSVSQVNTVLGGRSRRITDIQLQYGTLCLNVRYGSSHDEEKVRVLELARQRVVVAAWARERHRLRQGEEGSRAWTDGERQQLLNAGRVQGYEGFYIVSVDQFPELADNVNNIHFLRQTEMGRR</sequence>
<comment type="subcellular location">
    <subcellularLocation>
        <location evidence="2">Cell membrane</location>
        <topology evidence="2">Single-pass membrane protein</topology>
    </subcellularLocation>
    <subcellularLocation>
        <location evidence="3">Cell projection</location>
    </subcellularLocation>
    <subcellularLocation>
        <location evidence="4">Cytoplasm</location>
    </subcellularLocation>
    <subcellularLocation>
        <location evidence="1">Nucleus</location>
    </subcellularLocation>
</comment>
<dbReference type="InterPro" id="IPR009471">
    <property type="entry name" value="Ten_N"/>
</dbReference>
<keyword evidence="13 26" id="KW-1133">Transmembrane helix</keyword>
<feature type="region of interest" description="Disordered" evidence="25">
    <location>
        <begin position="134"/>
        <end position="194"/>
    </location>
</feature>
<protein>
    <recommendedName>
        <fullName evidence="20">Teneurin-4</fullName>
    </recommendedName>
    <alternativeName>
        <fullName evidence="22">Protein Odd Oz/ten-m homolog 4</fullName>
    </alternativeName>
    <alternativeName>
        <fullName evidence="21">Tenascin-M4</fullName>
    </alternativeName>
    <alternativeName>
        <fullName evidence="23">Teneurin transmembrane protein 4</fullName>
    </alternativeName>
</protein>
<comment type="similarity">
    <text evidence="5">Belongs to the tenascin family. Teneurin subfamily.</text>
</comment>
<dbReference type="FunFam" id="2.10.25.10:FF:000016">
    <property type="entry name" value="Teneurin transmembrane protein 2"/>
    <property type="match status" value="1"/>
</dbReference>
<evidence type="ECO:0000256" key="26">
    <source>
        <dbReference type="SAM" id="Phobius"/>
    </source>
</evidence>
<dbReference type="PANTHER" id="PTHR11219:SF9">
    <property type="entry name" value="TENEURIN-4"/>
    <property type="match status" value="1"/>
</dbReference>
<evidence type="ECO:0000256" key="5">
    <source>
        <dbReference type="ARBA" id="ARBA00009385"/>
    </source>
</evidence>
<dbReference type="FunFam" id="2.120.10.30:FF:000005">
    <property type="entry name" value="Teneurin transmembrane protein 4"/>
    <property type="match status" value="1"/>
</dbReference>
<keyword evidence="14 26" id="KW-0472">Membrane</keyword>
<dbReference type="Pfam" id="PF24329">
    <property type="entry name" value="FN-plug_TEN1-4"/>
    <property type="match status" value="1"/>
</dbReference>
<dbReference type="Pfam" id="PF25021">
    <property type="entry name" value="TEN_NHL"/>
    <property type="match status" value="1"/>
</dbReference>
<evidence type="ECO:0000256" key="10">
    <source>
        <dbReference type="ARBA" id="ARBA00022692"/>
    </source>
</evidence>
<dbReference type="InterPro" id="IPR000742">
    <property type="entry name" value="EGF"/>
</dbReference>
<evidence type="ECO:0000256" key="24">
    <source>
        <dbReference type="PROSITE-ProRule" id="PRU00076"/>
    </source>
</evidence>
<dbReference type="Pfam" id="PF23538">
    <property type="entry name" value="Teneurin_ABD"/>
    <property type="match status" value="1"/>
</dbReference>
<dbReference type="NCBIfam" id="TIGR03696">
    <property type="entry name" value="Rhs_assc_core"/>
    <property type="match status" value="1"/>
</dbReference>
<dbReference type="CDD" id="cd00054">
    <property type="entry name" value="EGF_CA"/>
    <property type="match status" value="1"/>
</dbReference>
<dbReference type="Gene3D" id="2.180.10.10">
    <property type="entry name" value="RHS repeat-associated core"/>
    <property type="match status" value="2"/>
</dbReference>
<dbReference type="NCBIfam" id="TIGR01643">
    <property type="entry name" value="YD_repeat_2x"/>
    <property type="match status" value="2"/>
</dbReference>
<keyword evidence="17" id="KW-0539">Nucleus</keyword>
<dbReference type="GO" id="GO:0005886">
    <property type="term" value="C:plasma membrane"/>
    <property type="evidence" value="ECO:0007669"/>
    <property type="project" value="UniProtKB-SubCell"/>
</dbReference>
<evidence type="ECO:0000256" key="19">
    <source>
        <dbReference type="ARBA" id="ARBA00063448"/>
    </source>
</evidence>
<feature type="domain" description="Teneurin N-terminal" evidence="28">
    <location>
        <begin position="1"/>
        <end position="75"/>
    </location>
</feature>
<evidence type="ECO:0000256" key="8">
    <source>
        <dbReference type="ARBA" id="ARBA00022490"/>
    </source>
</evidence>
<evidence type="ECO:0000256" key="7">
    <source>
        <dbReference type="ARBA" id="ARBA00022475"/>
    </source>
</evidence>
<evidence type="ECO:0000313" key="29">
    <source>
        <dbReference type="Ensembl" id="ENSCCRP00015042980.1"/>
    </source>
</evidence>
<accession>A0A8C1UWL0</accession>
<dbReference type="PROSITE" id="PS51361">
    <property type="entry name" value="TENEURIN_N"/>
    <property type="match status" value="2"/>
</dbReference>
<evidence type="ECO:0000256" key="14">
    <source>
        <dbReference type="ARBA" id="ARBA00023136"/>
    </source>
</evidence>
<dbReference type="GO" id="GO:0007411">
    <property type="term" value="P:axon guidance"/>
    <property type="evidence" value="ECO:0007669"/>
    <property type="project" value="UniProtKB-ARBA"/>
</dbReference>
<feature type="domain" description="EGF-like" evidence="27">
    <location>
        <begin position="688"/>
        <end position="723"/>
    </location>
</feature>